<sequence length="361" mass="38562">MPSLFDPIQLGAVAAPNRILMAPLTRGRSTREHVPVAIMADYYAQRASAGLILSEATGISREGLGWPYAPGLWTEAQVEGWKPVVEAVHKAGGRIFAQLWHMGRIVHPDFLDGAAPLSSSATTAPGQAHTYAGKQDYAQARAATKDDIARVLDDYTLATRNALRAGFDGVQLHAANGYLIDQFLRAGANQRDDDYGGSPENRGRLLREAASRLIAEAGAGRTAVRFSPNGDSQGVTDEDPEAVFVPAAQFLSDQGIAFLELREQGPEGTFGRTDQPRVSPAIRKVFTGPLVLNQDYHAETAQAELDSGNADAIAFGRPFIANPDLVERLRTGAALNSPDVATFYSRGAEGYTDYPALGGTA</sequence>
<evidence type="ECO:0000256" key="3">
    <source>
        <dbReference type="ARBA" id="ARBA00023002"/>
    </source>
</evidence>
<evidence type="ECO:0000313" key="5">
    <source>
        <dbReference type="EMBL" id="AJP73550.1"/>
    </source>
</evidence>
<reference evidence="5 6" key="1">
    <citation type="journal article" date="2015" name="Int. J. Syst. Evol. Microbiol.">
        <title>Sphingomonas hengshuiensis sp. nov., isolated from lake wetland.</title>
        <authorList>
            <person name="Wei S."/>
            <person name="Wang T."/>
            <person name="Liu H."/>
            <person name="Zhang C."/>
            <person name="Guo J."/>
            <person name="Wang Q."/>
            <person name="Liang K."/>
            <person name="Zhang Z."/>
        </authorList>
    </citation>
    <scope>NUCLEOTIDE SEQUENCE [LARGE SCALE GENOMIC DNA]</scope>
    <source>
        <strain evidence="5 6">WHSC-8</strain>
    </source>
</reference>
<proteinExistence type="inferred from homology"/>
<organism evidence="5 6">
    <name type="scientific">Sphingomonas hengshuiensis</name>
    <dbReference type="NCBI Taxonomy" id="1609977"/>
    <lineage>
        <taxon>Bacteria</taxon>
        <taxon>Pseudomonadati</taxon>
        <taxon>Pseudomonadota</taxon>
        <taxon>Alphaproteobacteria</taxon>
        <taxon>Sphingomonadales</taxon>
        <taxon>Sphingomonadaceae</taxon>
        <taxon>Sphingomonas</taxon>
    </lineage>
</organism>
<dbReference type="SUPFAM" id="SSF51395">
    <property type="entry name" value="FMN-linked oxidoreductases"/>
    <property type="match status" value="1"/>
</dbReference>
<comment type="similarity">
    <text evidence="2">Belongs to the NADH:flavin oxidoreductase/NADH oxidase family.</text>
</comment>
<dbReference type="CDD" id="cd02933">
    <property type="entry name" value="OYE_like_FMN"/>
    <property type="match status" value="1"/>
</dbReference>
<evidence type="ECO:0000256" key="2">
    <source>
        <dbReference type="ARBA" id="ARBA00005979"/>
    </source>
</evidence>
<dbReference type="AlphaFoldDB" id="A0A7U4LGI2"/>
<evidence type="ECO:0000256" key="1">
    <source>
        <dbReference type="ARBA" id="ARBA00001917"/>
    </source>
</evidence>
<evidence type="ECO:0000313" key="6">
    <source>
        <dbReference type="Proteomes" id="UP000032300"/>
    </source>
</evidence>
<evidence type="ECO:0000259" key="4">
    <source>
        <dbReference type="Pfam" id="PF00724"/>
    </source>
</evidence>
<dbReference type="InterPro" id="IPR013785">
    <property type="entry name" value="Aldolase_TIM"/>
</dbReference>
<keyword evidence="3" id="KW-0560">Oxidoreductase</keyword>
<gene>
    <name evidence="5" type="ORF">TS85_19775</name>
</gene>
<dbReference type="KEGG" id="sphi:TS85_19775"/>
<dbReference type="OrthoDB" id="9804454at2"/>
<reference evidence="5 6" key="2">
    <citation type="submission" date="2015-02" db="EMBL/GenBank/DDBJ databases">
        <title>The complete genome of Sphingomonas hengshuiensis sp. WHSC-8 isolated from soil of Hengshui Lake.</title>
        <authorList>
            <person name="Wei S."/>
            <person name="Guo J."/>
            <person name="Su C."/>
            <person name="Wu R."/>
            <person name="Zhang Z."/>
            <person name="Liang K."/>
            <person name="Li H."/>
            <person name="Wang T."/>
            <person name="Liu H."/>
            <person name="Zhang C."/>
            <person name="Li Z."/>
            <person name="Wang Q."/>
            <person name="Meng J."/>
        </authorList>
    </citation>
    <scope>NUCLEOTIDE SEQUENCE [LARGE SCALE GENOMIC DNA]</scope>
    <source>
        <strain evidence="5 6">WHSC-8</strain>
    </source>
</reference>
<dbReference type="GO" id="GO:0005829">
    <property type="term" value="C:cytosol"/>
    <property type="evidence" value="ECO:0007669"/>
    <property type="project" value="TreeGrafter"/>
</dbReference>
<protein>
    <submittedName>
        <fullName evidence="5">N-ethylmaleimide reductase</fullName>
    </submittedName>
</protein>
<dbReference type="FunFam" id="3.20.20.70:FF:000059">
    <property type="entry name" value="N-ethylmaleimide reductase, FMN-linked"/>
    <property type="match status" value="1"/>
</dbReference>
<accession>A0A7U4LGI2</accession>
<keyword evidence="6" id="KW-1185">Reference proteome</keyword>
<dbReference type="EMBL" id="CP010836">
    <property type="protein sequence ID" value="AJP73550.1"/>
    <property type="molecule type" value="Genomic_DNA"/>
</dbReference>
<dbReference type="Proteomes" id="UP000032300">
    <property type="component" value="Chromosome"/>
</dbReference>
<comment type="cofactor">
    <cofactor evidence="1">
        <name>FMN</name>
        <dbReference type="ChEBI" id="CHEBI:58210"/>
    </cofactor>
</comment>
<name>A0A7U4LGI2_9SPHN</name>
<dbReference type="PANTHER" id="PTHR22893">
    <property type="entry name" value="NADH OXIDOREDUCTASE-RELATED"/>
    <property type="match status" value="1"/>
</dbReference>
<dbReference type="RefSeq" id="WP_044334497.1">
    <property type="nucleotide sequence ID" value="NZ_CP010836.1"/>
</dbReference>
<dbReference type="InterPro" id="IPR045247">
    <property type="entry name" value="Oye-like"/>
</dbReference>
<dbReference type="PANTHER" id="PTHR22893:SF91">
    <property type="entry name" value="NADPH DEHYDROGENASE 2-RELATED"/>
    <property type="match status" value="1"/>
</dbReference>
<dbReference type="GO" id="GO:0010181">
    <property type="term" value="F:FMN binding"/>
    <property type="evidence" value="ECO:0007669"/>
    <property type="project" value="InterPro"/>
</dbReference>
<dbReference type="Pfam" id="PF00724">
    <property type="entry name" value="Oxidored_FMN"/>
    <property type="match status" value="1"/>
</dbReference>
<feature type="domain" description="NADH:flavin oxidoreductase/NADH oxidase N-terminal" evidence="4">
    <location>
        <begin position="3"/>
        <end position="335"/>
    </location>
</feature>
<dbReference type="InterPro" id="IPR001155">
    <property type="entry name" value="OxRdtase_FMN_N"/>
</dbReference>
<dbReference type="GO" id="GO:0016628">
    <property type="term" value="F:oxidoreductase activity, acting on the CH-CH group of donors, NAD or NADP as acceptor"/>
    <property type="evidence" value="ECO:0007669"/>
    <property type="project" value="UniProtKB-ARBA"/>
</dbReference>
<dbReference type="Gene3D" id="3.20.20.70">
    <property type="entry name" value="Aldolase class I"/>
    <property type="match status" value="1"/>
</dbReference>